<keyword evidence="3 8" id="KW-0436">Ligase</keyword>
<dbReference type="NCBIfam" id="TIGR02432">
    <property type="entry name" value="lysidine_TilS_N"/>
    <property type="match status" value="1"/>
</dbReference>
<dbReference type="HAMAP" id="MF_01161">
    <property type="entry name" value="tRNA_Ile_lys_synt"/>
    <property type="match status" value="1"/>
</dbReference>
<dbReference type="GO" id="GO:0006400">
    <property type="term" value="P:tRNA modification"/>
    <property type="evidence" value="ECO:0007669"/>
    <property type="project" value="UniProtKB-UniRule"/>
</dbReference>
<dbReference type="GO" id="GO:0005524">
    <property type="term" value="F:ATP binding"/>
    <property type="evidence" value="ECO:0007669"/>
    <property type="project" value="UniProtKB-UniRule"/>
</dbReference>
<dbReference type="PANTHER" id="PTHR43033:SF1">
    <property type="entry name" value="TRNA(ILE)-LYSIDINE SYNTHASE-RELATED"/>
    <property type="match status" value="1"/>
</dbReference>
<dbReference type="GO" id="GO:0032267">
    <property type="term" value="F:tRNA(Ile)-lysidine synthase activity"/>
    <property type="evidence" value="ECO:0007669"/>
    <property type="project" value="UniProtKB-EC"/>
</dbReference>
<comment type="caution">
    <text evidence="10">The sequence shown here is derived from an EMBL/GenBank/DDBJ whole genome shotgun (WGS) entry which is preliminary data.</text>
</comment>
<comment type="function">
    <text evidence="8">Ligates lysine onto the cytidine present at position 34 of the AUA codon-specific tRNA(Ile) that contains the anticodon CAU, in an ATP-dependent manner. Cytidine is converted to lysidine, thus changing the amino acid specificity of the tRNA from methionine to isoleucine.</text>
</comment>
<dbReference type="Gene3D" id="3.30.465.60">
    <property type="match status" value="1"/>
</dbReference>
<dbReference type="RefSeq" id="WP_141603018.1">
    <property type="nucleotide sequence ID" value="NZ_JARMSC010000010.1"/>
</dbReference>
<sequence length="471" mass="54524">MATLSFEKKVQKFIEEEQLVEAGDRLLIACSGGVDSMGLLHFFLHFQKIWEIDLYVAHVDHMLRGEVSYEDRLFVERFCQEKNLPIFSTSIPIPEILKKEGGNAQAVCRRERYAYFAEMMKQHKINKLVTAHHADDQLETMLMALTRSGSVGGFKGISSKRTFAAGTIIRPFLTVTKEEIRKYLEGQGGTFREDASNLKDDYTRNRFRHHIVPLLKKENPQVAVHAFQLSQSLQQDDEYLNELALSRFSFVVEKAGDGFILHIQRLQKEPLALQRRIILILLNYLYRFSDDKGFSICSKILELCKSQEGNAMIHLPDQYIANRSYDIITFFKYRASKADDSIQTVEIGEWNVFNGFRLYIGKISDETANFQQNATASYYFNSDSIAFPLKVRNRKEGDRIHLKGMHEAKRLSRLFIDEKIPLIERDDWPILVDSKDEILAVVGIRANHRFSKAKRMNDDMVMIIQKVFNNK</sequence>
<keyword evidence="6 8" id="KW-0067">ATP-binding</keyword>
<comment type="subcellular location">
    <subcellularLocation>
        <location evidence="1 8">Cytoplasm</location>
    </subcellularLocation>
</comment>
<dbReference type="InterPro" id="IPR012094">
    <property type="entry name" value="tRNA_Ile_lys_synt"/>
</dbReference>
<dbReference type="InterPro" id="IPR012795">
    <property type="entry name" value="tRNA_Ile_lys_synt_N"/>
</dbReference>
<dbReference type="InterPro" id="IPR011063">
    <property type="entry name" value="TilS/TtcA_N"/>
</dbReference>
<gene>
    <name evidence="8 10" type="primary">tilS</name>
    <name evidence="10" type="ORF">FKZ59_12100</name>
</gene>
<dbReference type="GO" id="GO:0005737">
    <property type="term" value="C:cytoplasm"/>
    <property type="evidence" value="ECO:0007669"/>
    <property type="project" value="UniProtKB-SubCell"/>
</dbReference>
<accession>A0A540UZR0</accession>
<dbReference type="Pfam" id="PF01171">
    <property type="entry name" value="ATP_bind_3"/>
    <property type="match status" value="1"/>
</dbReference>
<evidence type="ECO:0000256" key="8">
    <source>
        <dbReference type="HAMAP-Rule" id="MF_01161"/>
    </source>
</evidence>
<evidence type="ECO:0000256" key="5">
    <source>
        <dbReference type="ARBA" id="ARBA00022741"/>
    </source>
</evidence>
<comment type="similarity">
    <text evidence="8">Belongs to the tRNA(Ile)-lysidine synthase family.</text>
</comment>
<dbReference type="Gene3D" id="3.40.50.620">
    <property type="entry name" value="HUPs"/>
    <property type="match status" value="1"/>
</dbReference>
<dbReference type="EMBL" id="VIGD01000018">
    <property type="protein sequence ID" value="TQE89463.1"/>
    <property type="molecule type" value="Genomic_DNA"/>
</dbReference>
<dbReference type="SUPFAM" id="SSF82829">
    <property type="entry name" value="MesJ substrate recognition domain-like"/>
    <property type="match status" value="1"/>
</dbReference>
<dbReference type="Pfam" id="PF11734">
    <property type="entry name" value="TilS_C"/>
    <property type="match status" value="1"/>
</dbReference>
<dbReference type="SMART" id="SM00977">
    <property type="entry name" value="TilS_C"/>
    <property type="match status" value="1"/>
</dbReference>
<evidence type="ECO:0000256" key="6">
    <source>
        <dbReference type="ARBA" id="ARBA00022840"/>
    </source>
</evidence>
<dbReference type="EC" id="6.3.4.19" evidence="8"/>
<keyword evidence="11" id="KW-1185">Reference proteome</keyword>
<feature type="binding site" evidence="8">
    <location>
        <begin position="31"/>
        <end position="36"/>
    </location>
    <ligand>
        <name>ATP</name>
        <dbReference type="ChEBI" id="CHEBI:30616"/>
    </ligand>
</feature>
<dbReference type="AlphaFoldDB" id="A0A540UZR0"/>
<dbReference type="Proteomes" id="UP000315753">
    <property type="component" value="Unassembled WGS sequence"/>
</dbReference>
<evidence type="ECO:0000256" key="4">
    <source>
        <dbReference type="ARBA" id="ARBA00022694"/>
    </source>
</evidence>
<dbReference type="SUPFAM" id="SSF56037">
    <property type="entry name" value="PheT/TilS domain"/>
    <property type="match status" value="1"/>
</dbReference>
<dbReference type="InterPro" id="IPR012796">
    <property type="entry name" value="Lysidine-tRNA-synth_C"/>
</dbReference>
<keyword evidence="5 8" id="KW-0547">Nucleotide-binding</keyword>
<dbReference type="SUPFAM" id="SSF52402">
    <property type="entry name" value="Adenine nucleotide alpha hydrolases-like"/>
    <property type="match status" value="1"/>
</dbReference>
<dbReference type="PANTHER" id="PTHR43033">
    <property type="entry name" value="TRNA(ILE)-LYSIDINE SYNTHASE-RELATED"/>
    <property type="match status" value="1"/>
</dbReference>
<comment type="domain">
    <text evidence="8">The N-terminal region contains the highly conserved SGGXDS motif, predicted to be a P-loop motif involved in ATP binding.</text>
</comment>
<evidence type="ECO:0000256" key="3">
    <source>
        <dbReference type="ARBA" id="ARBA00022598"/>
    </source>
</evidence>
<evidence type="ECO:0000256" key="7">
    <source>
        <dbReference type="ARBA" id="ARBA00048539"/>
    </source>
</evidence>
<comment type="catalytic activity">
    <reaction evidence="7 8">
        <text>cytidine(34) in tRNA(Ile2) + L-lysine + ATP = lysidine(34) in tRNA(Ile2) + AMP + diphosphate + H(+)</text>
        <dbReference type="Rhea" id="RHEA:43744"/>
        <dbReference type="Rhea" id="RHEA-COMP:10625"/>
        <dbReference type="Rhea" id="RHEA-COMP:10670"/>
        <dbReference type="ChEBI" id="CHEBI:15378"/>
        <dbReference type="ChEBI" id="CHEBI:30616"/>
        <dbReference type="ChEBI" id="CHEBI:32551"/>
        <dbReference type="ChEBI" id="CHEBI:33019"/>
        <dbReference type="ChEBI" id="CHEBI:82748"/>
        <dbReference type="ChEBI" id="CHEBI:83665"/>
        <dbReference type="ChEBI" id="CHEBI:456215"/>
        <dbReference type="EC" id="6.3.4.19"/>
    </reaction>
</comment>
<dbReference type="InterPro" id="IPR014729">
    <property type="entry name" value="Rossmann-like_a/b/a_fold"/>
</dbReference>
<reference evidence="10 11" key="1">
    <citation type="submission" date="2019-06" db="EMBL/GenBank/DDBJ databases">
        <title>Genome sequence of Ureibacillus terrenus.</title>
        <authorList>
            <person name="Maclea K.S."/>
            <person name="Simoes M."/>
        </authorList>
    </citation>
    <scope>NUCLEOTIDE SEQUENCE [LARGE SCALE GENOMIC DNA]</scope>
    <source>
        <strain evidence="10 11">ATCC BAA-384</strain>
    </source>
</reference>
<dbReference type="CDD" id="cd01992">
    <property type="entry name" value="TilS_N"/>
    <property type="match status" value="1"/>
</dbReference>
<proteinExistence type="inferred from homology"/>
<name>A0A540UZR0_9BACL</name>
<dbReference type="OrthoDB" id="9807403at2"/>
<evidence type="ECO:0000259" key="9">
    <source>
        <dbReference type="SMART" id="SM00977"/>
    </source>
</evidence>
<protein>
    <recommendedName>
        <fullName evidence="8">tRNA(Ile)-lysidine synthase</fullName>
        <ecNumber evidence="8">6.3.4.19</ecNumber>
    </recommendedName>
    <alternativeName>
        <fullName evidence="8">tRNA(Ile)-2-lysyl-cytidine synthase</fullName>
    </alternativeName>
    <alternativeName>
        <fullName evidence="8">tRNA(Ile)-lysidine synthetase</fullName>
    </alternativeName>
</protein>
<keyword evidence="4 8" id="KW-0819">tRNA processing</keyword>
<evidence type="ECO:0000256" key="2">
    <source>
        <dbReference type="ARBA" id="ARBA00022490"/>
    </source>
</evidence>
<dbReference type="NCBIfam" id="TIGR02433">
    <property type="entry name" value="lysidine_TilS_C"/>
    <property type="match status" value="1"/>
</dbReference>
<feature type="domain" description="Lysidine-tRNA(Ile) synthetase C-terminal" evidence="9">
    <location>
        <begin position="389"/>
        <end position="463"/>
    </location>
</feature>
<evidence type="ECO:0000313" key="11">
    <source>
        <dbReference type="Proteomes" id="UP000315753"/>
    </source>
</evidence>
<organism evidence="10 11">
    <name type="scientific">Ureibacillus terrenus</name>
    <dbReference type="NCBI Taxonomy" id="118246"/>
    <lineage>
        <taxon>Bacteria</taxon>
        <taxon>Bacillati</taxon>
        <taxon>Bacillota</taxon>
        <taxon>Bacilli</taxon>
        <taxon>Bacillales</taxon>
        <taxon>Caryophanaceae</taxon>
        <taxon>Ureibacillus</taxon>
    </lineage>
</organism>
<keyword evidence="2 8" id="KW-0963">Cytoplasm</keyword>
<evidence type="ECO:0000256" key="1">
    <source>
        <dbReference type="ARBA" id="ARBA00004496"/>
    </source>
</evidence>
<evidence type="ECO:0000313" key="10">
    <source>
        <dbReference type="EMBL" id="TQE89463.1"/>
    </source>
</evidence>